<organism evidence="1 2">
    <name type="scientific">Nocardia acididurans</name>
    <dbReference type="NCBI Taxonomy" id="2802282"/>
    <lineage>
        <taxon>Bacteria</taxon>
        <taxon>Bacillati</taxon>
        <taxon>Actinomycetota</taxon>
        <taxon>Actinomycetes</taxon>
        <taxon>Mycobacteriales</taxon>
        <taxon>Nocardiaceae</taxon>
        <taxon>Nocardia</taxon>
    </lineage>
</organism>
<protein>
    <submittedName>
        <fullName evidence="1">Uncharacterized protein</fullName>
    </submittedName>
</protein>
<evidence type="ECO:0000313" key="2">
    <source>
        <dbReference type="Proteomes" id="UP000602198"/>
    </source>
</evidence>
<reference evidence="1 2" key="1">
    <citation type="submission" date="2021-01" db="EMBL/GenBank/DDBJ databases">
        <title>WGS of actinomycetes isolated from Thailand.</title>
        <authorList>
            <person name="Thawai C."/>
        </authorList>
    </citation>
    <scope>NUCLEOTIDE SEQUENCE [LARGE SCALE GENOMIC DNA]</scope>
    <source>
        <strain evidence="1 2">LPG 2</strain>
    </source>
</reference>
<dbReference type="Proteomes" id="UP000602198">
    <property type="component" value="Unassembled WGS sequence"/>
</dbReference>
<accession>A0ABS1MGV3</accession>
<keyword evidence="2" id="KW-1185">Reference proteome</keyword>
<dbReference type="RefSeq" id="WP_201956103.1">
    <property type="nucleotide sequence ID" value="NZ_JAERRJ010000017.1"/>
</dbReference>
<evidence type="ECO:0000313" key="1">
    <source>
        <dbReference type="EMBL" id="MBL1079491.1"/>
    </source>
</evidence>
<sequence>MHHNTIRATGIGVTAGVVAGIVTVAGIIACDDYGALDKLSRAVARRGLSPAQRWELDQLTAQKAEQQAQRISAREQQAAAVRAMFDPDLLPYNSDATTVEELTVEELVRGFGLVHRYCMSGRAARLWWDQRAALLSEFDRRSVWSIKHRLSLLDQTRLEVADAEIQRQRHEFAPVAASTAAADTGDALLCPPARPVGTRKYPPYPAFTGPDSDTADEAQTITNITTITEE</sequence>
<gene>
    <name evidence="1" type="ORF">JK358_34305</name>
</gene>
<name>A0ABS1MGV3_9NOCA</name>
<proteinExistence type="predicted"/>
<comment type="caution">
    <text evidence="1">The sequence shown here is derived from an EMBL/GenBank/DDBJ whole genome shotgun (WGS) entry which is preliminary data.</text>
</comment>
<dbReference type="EMBL" id="JAERRJ010000017">
    <property type="protein sequence ID" value="MBL1079491.1"/>
    <property type="molecule type" value="Genomic_DNA"/>
</dbReference>
<dbReference type="PROSITE" id="PS51257">
    <property type="entry name" value="PROKAR_LIPOPROTEIN"/>
    <property type="match status" value="1"/>
</dbReference>